<evidence type="ECO:0000313" key="1">
    <source>
        <dbReference type="EMBL" id="TKW24106.1"/>
    </source>
</evidence>
<organism evidence="1 2">
    <name type="scientific">Setaria viridis</name>
    <name type="common">Green bristlegrass</name>
    <name type="synonym">Setaria italica subsp. viridis</name>
    <dbReference type="NCBI Taxonomy" id="4556"/>
    <lineage>
        <taxon>Eukaryota</taxon>
        <taxon>Viridiplantae</taxon>
        <taxon>Streptophyta</taxon>
        <taxon>Embryophyta</taxon>
        <taxon>Tracheophyta</taxon>
        <taxon>Spermatophyta</taxon>
        <taxon>Magnoliopsida</taxon>
        <taxon>Liliopsida</taxon>
        <taxon>Poales</taxon>
        <taxon>Poaceae</taxon>
        <taxon>PACMAD clade</taxon>
        <taxon>Panicoideae</taxon>
        <taxon>Panicodae</taxon>
        <taxon>Paniceae</taxon>
        <taxon>Cenchrinae</taxon>
        <taxon>Setaria</taxon>
    </lineage>
</organism>
<gene>
    <name evidence="1" type="ORF">SEVIR_3G031301v2</name>
</gene>
<evidence type="ECO:0000313" key="2">
    <source>
        <dbReference type="Proteomes" id="UP000298652"/>
    </source>
</evidence>
<sequence>MNQDLPPQEKDRSVPFAWLRQWSPSGCGGEDAESTASWSASPALGWGGFRFRQLYADKRTLSFGRDIHRHSPGLPHAFWCSLMSSCIRAKICGGSRLLPSNTSFSPSIRFHAVNMR</sequence>
<dbReference type="EMBL" id="CM016554">
    <property type="protein sequence ID" value="TKW24106.1"/>
    <property type="molecule type" value="Genomic_DNA"/>
</dbReference>
<proteinExistence type="predicted"/>
<protein>
    <submittedName>
        <fullName evidence="1">Uncharacterized protein</fullName>
    </submittedName>
</protein>
<dbReference type="AlphaFoldDB" id="A0A4V6Y8L3"/>
<accession>A0A4V6Y8L3</accession>
<name>A0A4V6Y8L3_SETVI</name>
<reference evidence="1" key="1">
    <citation type="submission" date="2019-03" db="EMBL/GenBank/DDBJ databases">
        <title>WGS assembly of Setaria viridis.</title>
        <authorList>
            <person name="Huang P."/>
            <person name="Jenkins J."/>
            <person name="Grimwood J."/>
            <person name="Barry K."/>
            <person name="Healey A."/>
            <person name="Mamidi S."/>
            <person name="Sreedasyam A."/>
            <person name="Shu S."/>
            <person name="Feldman M."/>
            <person name="Wu J."/>
            <person name="Yu Y."/>
            <person name="Chen C."/>
            <person name="Johnson J."/>
            <person name="Rokhsar D."/>
            <person name="Baxter I."/>
            <person name="Schmutz J."/>
            <person name="Brutnell T."/>
            <person name="Kellogg E."/>
        </authorList>
    </citation>
    <scope>NUCLEOTIDE SEQUENCE [LARGE SCALE GENOMIC DNA]</scope>
</reference>
<dbReference type="Proteomes" id="UP000298652">
    <property type="component" value="Chromosome 3"/>
</dbReference>
<keyword evidence="2" id="KW-1185">Reference proteome</keyword>
<dbReference type="Gramene" id="TKW24106">
    <property type="protein sequence ID" value="TKW24106"/>
    <property type="gene ID" value="SEVIR_3G031301v2"/>
</dbReference>